<protein>
    <submittedName>
        <fullName evidence="1">Uncharacterized protein</fullName>
    </submittedName>
</protein>
<sequence>MGDSHGASRVVRAYRQHVLQLRTFERHVTHVADRAVRALAGQALLVYSVVEKSHPAQRGYMSILGPGDARGFLPAVLKRVKAQVDLFEDGLIGGAVSAKNSAHGVLCGYSLPDFLVCSENVAEVLAEAVLVEVVACGAVPEAAGVRRYLVGEDEAALHVLAEFKLEIDQHDALLREVILKDRVDAQRDILVLVELFLRGPAEEQRVVLDDEGISERVVLVAHLKKRAGKDLALFDAEALAERAGGDVAHDDLKRHDLDAFDDLVRFVYLFDEMRLHAVIGEDFEEF</sequence>
<name>A0A644ZWT7_9ZZZZ</name>
<dbReference type="EMBL" id="VSSQ01010786">
    <property type="protein sequence ID" value="MPM45217.1"/>
    <property type="molecule type" value="Genomic_DNA"/>
</dbReference>
<accession>A0A644ZWT7</accession>
<dbReference type="AlphaFoldDB" id="A0A644ZWT7"/>
<evidence type="ECO:0000313" key="1">
    <source>
        <dbReference type="EMBL" id="MPM45217.1"/>
    </source>
</evidence>
<gene>
    <name evidence="1" type="ORF">SDC9_91903</name>
</gene>
<proteinExistence type="predicted"/>
<organism evidence="1">
    <name type="scientific">bioreactor metagenome</name>
    <dbReference type="NCBI Taxonomy" id="1076179"/>
    <lineage>
        <taxon>unclassified sequences</taxon>
        <taxon>metagenomes</taxon>
        <taxon>ecological metagenomes</taxon>
    </lineage>
</organism>
<reference evidence="1" key="1">
    <citation type="submission" date="2019-08" db="EMBL/GenBank/DDBJ databases">
        <authorList>
            <person name="Kucharzyk K."/>
            <person name="Murdoch R.W."/>
            <person name="Higgins S."/>
            <person name="Loffler F."/>
        </authorList>
    </citation>
    <scope>NUCLEOTIDE SEQUENCE</scope>
</reference>
<comment type="caution">
    <text evidence="1">The sequence shown here is derived from an EMBL/GenBank/DDBJ whole genome shotgun (WGS) entry which is preliminary data.</text>
</comment>